<reference evidence="6" key="1">
    <citation type="journal article" date="2023" name="Mol. Phylogenet. Evol.">
        <title>Genome-scale phylogeny and comparative genomics of the fungal order Sordariales.</title>
        <authorList>
            <person name="Hensen N."/>
            <person name="Bonometti L."/>
            <person name="Westerberg I."/>
            <person name="Brannstrom I.O."/>
            <person name="Guillou S."/>
            <person name="Cros-Aarteil S."/>
            <person name="Calhoun S."/>
            <person name="Haridas S."/>
            <person name="Kuo A."/>
            <person name="Mondo S."/>
            <person name="Pangilinan J."/>
            <person name="Riley R."/>
            <person name="LaButti K."/>
            <person name="Andreopoulos B."/>
            <person name="Lipzen A."/>
            <person name="Chen C."/>
            <person name="Yan M."/>
            <person name="Daum C."/>
            <person name="Ng V."/>
            <person name="Clum A."/>
            <person name="Steindorff A."/>
            <person name="Ohm R.A."/>
            <person name="Martin F."/>
            <person name="Silar P."/>
            <person name="Natvig D.O."/>
            <person name="Lalanne C."/>
            <person name="Gautier V."/>
            <person name="Ament-Velasquez S.L."/>
            <person name="Kruys A."/>
            <person name="Hutchinson M.I."/>
            <person name="Powell A.J."/>
            <person name="Barry K."/>
            <person name="Miller A.N."/>
            <person name="Grigoriev I.V."/>
            <person name="Debuchy R."/>
            <person name="Gladieux P."/>
            <person name="Hiltunen Thoren M."/>
            <person name="Johannesson H."/>
        </authorList>
    </citation>
    <scope>NUCLEOTIDE SEQUENCE</scope>
    <source>
        <strain evidence="6">PSN309</strain>
    </source>
</reference>
<feature type="region of interest" description="Disordered" evidence="4">
    <location>
        <begin position="1"/>
        <end position="89"/>
    </location>
</feature>
<dbReference type="Gene3D" id="3.30.450.20">
    <property type="entry name" value="PAS domain"/>
    <property type="match status" value="1"/>
</dbReference>
<dbReference type="PANTHER" id="PTHR47429">
    <property type="entry name" value="PROTEIN TWIN LOV 1"/>
    <property type="match status" value="1"/>
</dbReference>
<dbReference type="CDD" id="cd00130">
    <property type="entry name" value="PAS"/>
    <property type="match status" value="1"/>
</dbReference>
<dbReference type="Pfam" id="PF13426">
    <property type="entry name" value="PAS_9"/>
    <property type="match status" value="1"/>
</dbReference>
<sequence>MLSVKRDTFDSLSTWSDDQSRRGSTQSTTPVLTLPYPNDQRSSLTNITTALSPPPTKASPPQSLPHTTQFRTQQQQQQQPSGHGTRVRLRSDSGLSFHTNQAAFRQYTDYSSDGSVRSHSSRTSPNSIEVGSIDTAVSLSPKPNLNEALIQAKLLPDFFDPAVIKLAFSNPTIGHRLCQFAKGRDSAADMEFLVKVDEYCRAFSGLITVIGQINEDFTGVTATTPLDLPDEITNILKSNTKHCARSALPALEKLYREAKAAVEQRLTETLYPEFVKHQLSHCMRSSLSVSRTLTGGFKSAYPGLGDAFCLTDPLELDNPVVYASDAFLSLAGYQRNEILQKNCRFFQGISTDPAAIRRLSEALTAGRETTELLINHRKDGTPFWNLLFVCPLYEQGSIRYFLGAQINVSESMGSDYKDILRILNFGLSGEETAVKASTQPFDQPIWRTPISMEPERPLSSQGTHSSSHRHRFFRRFSRKSARSPSRIPRPSTPSAPLKDDVPLDRRCTTPVRSPQTDFAIDEHSTPYSRFFVMKYIPPTSIHFHHDRKYCNHTRMPIAFCSSFALNLLGLKSGGSELVLEQDIFCVLAGYTNSASAIRNLRTTVSEGMAAGEPVSVDLMATATQTTDPQSNTRPLSNNTGLNRMLSVRGGGHGHGTGEDLMVVPSSSRIGDTLDRGAEILSQVFFGPKLRKLVSHWTPLKNADGEVEFVVVILTPAAIV</sequence>
<dbReference type="Gene3D" id="1.10.167.10">
    <property type="entry name" value="Regulator of G-protein Signalling 4, domain 2"/>
    <property type="match status" value="1"/>
</dbReference>
<dbReference type="InterPro" id="IPR000014">
    <property type="entry name" value="PAS"/>
</dbReference>
<dbReference type="GO" id="GO:0005634">
    <property type="term" value="C:nucleus"/>
    <property type="evidence" value="ECO:0007669"/>
    <property type="project" value="TreeGrafter"/>
</dbReference>
<proteinExistence type="predicted"/>
<evidence type="ECO:0000259" key="5">
    <source>
        <dbReference type="Pfam" id="PF13426"/>
    </source>
</evidence>
<dbReference type="InterPro" id="IPR035965">
    <property type="entry name" value="PAS-like_dom_sf"/>
</dbReference>
<dbReference type="EMBL" id="MU864384">
    <property type="protein sequence ID" value="KAK4188767.1"/>
    <property type="molecule type" value="Genomic_DNA"/>
</dbReference>
<keyword evidence="2" id="KW-0288">FMN</keyword>
<protein>
    <recommendedName>
        <fullName evidence="5">PAS domain-containing protein</fullName>
    </recommendedName>
</protein>
<organism evidence="6 7">
    <name type="scientific">Podospora australis</name>
    <dbReference type="NCBI Taxonomy" id="1536484"/>
    <lineage>
        <taxon>Eukaryota</taxon>
        <taxon>Fungi</taxon>
        <taxon>Dikarya</taxon>
        <taxon>Ascomycota</taxon>
        <taxon>Pezizomycotina</taxon>
        <taxon>Sordariomycetes</taxon>
        <taxon>Sordariomycetidae</taxon>
        <taxon>Sordariales</taxon>
        <taxon>Podosporaceae</taxon>
        <taxon>Podospora</taxon>
    </lineage>
</organism>
<dbReference type="Proteomes" id="UP001302126">
    <property type="component" value="Unassembled WGS sequence"/>
</dbReference>
<keyword evidence="3" id="KW-0157">Chromophore</keyword>
<name>A0AAN7AJX5_9PEZI</name>
<dbReference type="InterPro" id="IPR036305">
    <property type="entry name" value="RGS_sf"/>
</dbReference>
<comment type="caution">
    <text evidence="6">The sequence shown here is derived from an EMBL/GenBank/DDBJ whole genome shotgun (WGS) entry which is preliminary data.</text>
</comment>
<dbReference type="AlphaFoldDB" id="A0AAN7AJX5"/>
<dbReference type="PANTHER" id="PTHR47429:SF2">
    <property type="entry name" value="PROTEIN TWIN LOV 1"/>
    <property type="match status" value="1"/>
</dbReference>
<evidence type="ECO:0000313" key="7">
    <source>
        <dbReference type="Proteomes" id="UP001302126"/>
    </source>
</evidence>
<feature type="domain" description="PAS" evidence="5">
    <location>
        <begin position="306"/>
        <end position="410"/>
    </location>
</feature>
<dbReference type="SUPFAM" id="SSF55785">
    <property type="entry name" value="PYP-like sensor domain (PAS domain)"/>
    <property type="match status" value="1"/>
</dbReference>
<keyword evidence="7" id="KW-1185">Reference proteome</keyword>
<evidence type="ECO:0000313" key="6">
    <source>
        <dbReference type="EMBL" id="KAK4188767.1"/>
    </source>
</evidence>
<dbReference type="NCBIfam" id="TIGR00229">
    <property type="entry name" value="sensory_box"/>
    <property type="match status" value="1"/>
</dbReference>
<feature type="region of interest" description="Disordered" evidence="4">
    <location>
        <begin position="478"/>
        <end position="505"/>
    </location>
</feature>
<gene>
    <name evidence="6" type="ORF">QBC35DRAFT_381861</name>
</gene>
<feature type="compositionally biased region" description="Low complexity" evidence="4">
    <location>
        <begin position="482"/>
        <end position="496"/>
    </location>
</feature>
<feature type="compositionally biased region" description="Polar residues" evidence="4">
    <location>
        <begin position="39"/>
        <end position="51"/>
    </location>
</feature>
<evidence type="ECO:0000256" key="1">
    <source>
        <dbReference type="ARBA" id="ARBA00022630"/>
    </source>
</evidence>
<dbReference type="InterPro" id="IPR044926">
    <property type="entry name" value="RGS_subdomain_2"/>
</dbReference>
<feature type="compositionally biased region" description="Polar residues" evidence="4">
    <location>
        <begin position="10"/>
        <end position="31"/>
    </location>
</feature>
<reference evidence="6" key="2">
    <citation type="submission" date="2023-05" db="EMBL/GenBank/DDBJ databases">
        <authorList>
            <consortium name="Lawrence Berkeley National Laboratory"/>
            <person name="Steindorff A."/>
            <person name="Hensen N."/>
            <person name="Bonometti L."/>
            <person name="Westerberg I."/>
            <person name="Brannstrom I.O."/>
            <person name="Guillou S."/>
            <person name="Cros-Aarteil S."/>
            <person name="Calhoun S."/>
            <person name="Haridas S."/>
            <person name="Kuo A."/>
            <person name="Mondo S."/>
            <person name="Pangilinan J."/>
            <person name="Riley R."/>
            <person name="Labutti K."/>
            <person name="Andreopoulos B."/>
            <person name="Lipzen A."/>
            <person name="Chen C."/>
            <person name="Yanf M."/>
            <person name="Daum C."/>
            <person name="Ng V."/>
            <person name="Clum A."/>
            <person name="Ohm R."/>
            <person name="Martin F."/>
            <person name="Silar P."/>
            <person name="Natvig D."/>
            <person name="Lalanne C."/>
            <person name="Gautier V."/>
            <person name="Ament-Velasquez S.L."/>
            <person name="Kruys A."/>
            <person name="Hutchinson M.I."/>
            <person name="Powell A.J."/>
            <person name="Barry K."/>
            <person name="Miller A.N."/>
            <person name="Grigoriev I.V."/>
            <person name="Debuchy R."/>
            <person name="Gladieux P."/>
            <person name="Thoren M.H."/>
            <person name="Johannesson H."/>
        </authorList>
    </citation>
    <scope>NUCLEOTIDE SEQUENCE</scope>
    <source>
        <strain evidence="6">PSN309</strain>
    </source>
</reference>
<evidence type="ECO:0000256" key="3">
    <source>
        <dbReference type="ARBA" id="ARBA00022991"/>
    </source>
</evidence>
<evidence type="ECO:0000256" key="2">
    <source>
        <dbReference type="ARBA" id="ARBA00022643"/>
    </source>
</evidence>
<evidence type="ECO:0000256" key="4">
    <source>
        <dbReference type="SAM" id="MobiDB-lite"/>
    </source>
</evidence>
<dbReference type="SUPFAM" id="SSF48097">
    <property type="entry name" value="Regulator of G-protein signaling, RGS"/>
    <property type="match status" value="1"/>
</dbReference>
<feature type="compositionally biased region" description="Polar residues" evidence="4">
    <location>
        <begin position="59"/>
        <end position="72"/>
    </location>
</feature>
<accession>A0AAN7AJX5</accession>
<keyword evidence="1" id="KW-0285">Flavoprotein</keyword>